<accession>A0A9W4XLH8</accession>
<dbReference type="GO" id="GO:0000272">
    <property type="term" value="P:polysaccharide catabolic process"/>
    <property type="evidence" value="ECO:0007669"/>
    <property type="project" value="UniProtKB-KW"/>
</dbReference>
<evidence type="ECO:0000313" key="4">
    <source>
        <dbReference type="EMBL" id="CAI6336379.1"/>
    </source>
</evidence>
<organism evidence="4 5">
    <name type="scientific">Periconia digitata</name>
    <dbReference type="NCBI Taxonomy" id="1303443"/>
    <lineage>
        <taxon>Eukaryota</taxon>
        <taxon>Fungi</taxon>
        <taxon>Dikarya</taxon>
        <taxon>Ascomycota</taxon>
        <taxon>Pezizomycotina</taxon>
        <taxon>Dothideomycetes</taxon>
        <taxon>Pleosporomycetidae</taxon>
        <taxon>Pleosporales</taxon>
        <taxon>Massarineae</taxon>
        <taxon>Periconiaceae</taxon>
        <taxon>Periconia</taxon>
    </lineage>
</organism>
<keyword evidence="2" id="KW-0326">Glycosidase</keyword>
<feature type="signal peptide" evidence="3">
    <location>
        <begin position="1"/>
        <end position="18"/>
    </location>
</feature>
<dbReference type="EMBL" id="CAOQHR010000006">
    <property type="protein sequence ID" value="CAI6336379.1"/>
    <property type="molecule type" value="Genomic_DNA"/>
</dbReference>
<comment type="caution">
    <text evidence="4">The sequence shown here is derived from an EMBL/GenBank/DDBJ whole genome shotgun (WGS) entry which is preliminary data.</text>
</comment>
<gene>
    <name evidence="4" type="ORF">PDIGIT_LOCUS9477</name>
</gene>
<dbReference type="PANTHER" id="PTHR34002">
    <property type="entry name" value="BLR1656 PROTEIN"/>
    <property type="match status" value="1"/>
</dbReference>
<sequence length="246" mass="25926">MKVSTVFALLGSASFALAAPTSVIQKRADYCGQWDSAVSGDYTIYNNLWGRDAATSGSQCTGVDGISGTTLKWHTKWSWAGGPYSVKSYANVVTKISQKALSAITSLPSTWTWTYTGSNMIANVAYDLFTSSTASGDAEYEIMIWLAALGGAGPISATGQPIATVTLAGKSWKLYNGKNGNMNVFSFVATSQVSSFSGDLMEFVKYLTSQQGMPSSQILTSAGAGTEPFTGSNAVFTTTAYSLSQK</sequence>
<dbReference type="AlphaFoldDB" id="A0A9W4XLH8"/>
<reference evidence="4" key="1">
    <citation type="submission" date="2023-01" db="EMBL/GenBank/DDBJ databases">
        <authorList>
            <person name="Van Ghelder C."/>
            <person name="Rancurel C."/>
        </authorList>
    </citation>
    <scope>NUCLEOTIDE SEQUENCE</scope>
    <source>
        <strain evidence="4">CNCM I-4278</strain>
    </source>
</reference>
<proteinExistence type="inferred from homology"/>
<dbReference type="Gene3D" id="2.60.120.180">
    <property type="match status" value="1"/>
</dbReference>
<dbReference type="PANTHER" id="PTHR34002:SF9">
    <property type="entry name" value="XYLOGLUCAN-SPECIFIC ENDO-BETA-1,4-GLUCANASE A"/>
    <property type="match status" value="1"/>
</dbReference>
<keyword evidence="2" id="KW-0624">Polysaccharide degradation</keyword>
<name>A0A9W4XLH8_9PLEO</name>
<keyword evidence="3" id="KW-0732">Signal</keyword>
<dbReference type="InterPro" id="IPR002594">
    <property type="entry name" value="GH12"/>
</dbReference>
<comment type="similarity">
    <text evidence="1 2">Belongs to the glycosyl hydrolase 12 (cellulase H) family.</text>
</comment>
<dbReference type="SUPFAM" id="SSF49899">
    <property type="entry name" value="Concanavalin A-like lectins/glucanases"/>
    <property type="match status" value="1"/>
</dbReference>
<feature type="chain" id="PRO_5040784728" description="Glycoside hydrolase family 12 protein" evidence="3">
    <location>
        <begin position="19"/>
        <end position="246"/>
    </location>
</feature>
<keyword evidence="2" id="KW-0119">Carbohydrate metabolism</keyword>
<dbReference type="GO" id="GO:0008810">
    <property type="term" value="F:cellulase activity"/>
    <property type="evidence" value="ECO:0007669"/>
    <property type="project" value="InterPro"/>
</dbReference>
<dbReference type="InterPro" id="IPR013320">
    <property type="entry name" value="ConA-like_dom_sf"/>
</dbReference>
<evidence type="ECO:0000256" key="1">
    <source>
        <dbReference type="ARBA" id="ARBA00005519"/>
    </source>
</evidence>
<dbReference type="OrthoDB" id="95118at2759"/>
<evidence type="ECO:0008006" key="6">
    <source>
        <dbReference type="Google" id="ProtNLM"/>
    </source>
</evidence>
<evidence type="ECO:0000256" key="2">
    <source>
        <dbReference type="RuleBase" id="RU361163"/>
    </source>
</evidence>
<keyword evidence="5" id="KW-1185">Reference proteome</keyword>
<evidence type="ECO:0000256" key="3">
    <source>
        <dbReference type="SAM" id="SignalP"/>
    </source>
</evidence>
<keyword evidence="2" id="KW-0378">Hydrolase</keyword>
<dbReference type="InterPro" id="IPR013319">
    <property type="entry name" value="GH11/12"/>
</dbReference>
<dbReference type="Pfam" id="PF01670">
    <property type="entry name" value="Glyco_hydro_12"/>
    <property type="match status" value="1"/>
</dbReference>
<protein>
    <recommendedName>
        <fullName evidence="6">Glycoside hydrolase family 12 protein</fullName>
    </recommendedName>
</protein>
<evidence type="ECO:0000313" key="5">
    <source>
        <dbReference type="Proteomes" id="UP001152607"/>
    </source>
</evidence>
<dbReference type="Proteomes" id="UP001152607">
    <property type="component" value="Unassembled WGS sequence"/>
</dbReference>